<name>A0ABX8WFD1_9HYPH</name>
<gene>
    <name evidence="2" type="ORF">K1X15_03250</name>
</gene>
<protein>
    <recommendedName>
        <fullName evidence="1">Nucleotidyltransferase-like domain-containing protein</fullName>
    </recommendedName>
</protein>
<feature type="domain" description="Nucleotidyltransferase-like" evidence="1">
    <location>
        <begin position="104"/>
        <end position="317"/>
    </location>
</feature>
<dbReference type="InterPro" id="IPR022550">
    <property type="entry name" value="NTP_transf_8"/>
</dbReference>
<evidence type="ECO:0000259" key="1">
    <source>
        <dbReference type="Pfam" id="PF12281"/>
    </source>
</evidence>
<dbReference type="Pfam" id="PF12281">
    <property type="entry name" value="NTP_transf_8"/>
    <property type="match status" value="1"/>
</dbReference>
<reference evidence="2 3" key="1">
    <citation type="submission" date="2021-08" db="EMBL/GenBank/DDBJ databases">
        <title>Devosia salina sp. nov., isolated from the South China Sea sediment.</title>
        <authorList>
            <person name="Zhou Z."/>
        </authorList>
    </citation>
    <scope>NUCLEOTIDE SEQUENCE [LARGE SCALE GENOMIC DNA]</scope>
    <source>
        <strain evidence="2 3">SCS-3</strain>
    </source>
</reference>
<organism evidence="2 3">
    <name type="scientific">Devosia salina</name>
    <dbReference type="NCBI Taxonomy" id="2860336"/>
    <lineage>
        <taxon>Bacteria</taxon>
        <taxon>Pseudomonadati</taxon>
        <taxon>Pseudomonadota</taxon>
        <taxon>Alphaproteobacteria</taxon>
        <taxon>Hyphomicrobiales</taxon>
        <taxon>Devosiaceae</taxon>
        <taxon>Devosia</taxon>
    </lineage>
</organism>
<accession>A0ABX8WFD1</accession>
<dbReference type="InterPro" id="IPR058575">
    <property type="entry name" value="NTP_transf_8_dom"/>
</dbReference>
<sequence>MKLLDPAYAVLYSELSQRSLDAAFESDFSLTGRFVRVTANERTYWYFDTAKDGKKVRRYVGPTADPEISKRVENFKNLKADFRARRKLVSTLVRDAYLPAPPPKVGAVVEAMANAGFFRLRGVLVGTVAFQCYAAGLGVRFPGALLQTGDADFAQFHSISVAVEDRMPDILEVLQGIDSTFRAIPRLASDEAPTQLVSRDGYRVEFLTPNTGTEDYNGRAASMPALGNIAAEPLRFLDFLIYEPVRAVLLHGAGVPVLVPAPERFAVHKLIVATKRLQDKNGRDKRQKDLRQAALLMQAMIATNQTLPLADAFMEAWHRGQSWRDAISQGLASVPDAAEITMKLAEGIKALGHDPEEFSF</sequence>
<proteinExistence type="predicted"/>
<evidence type="ECO:0000313" key="3">
    <source>
        <dbReference type="Proteomes" id="UP000825799"/>
    </source>
</evidence>
<dbReference type="Proteomes" id="UP000825799">
    <property type="component" value="Chromosome"/>
</dbReference>
<dbReference type="EMBL" id="CP080590">
    <property type="protein sequence ID" value="QYO77605.1"/>
    <property type="molecule type" value="Genomic_DNA"/>
</dbReference>
<evidence type="ECO:0000313" key="2">
    <source>
        <dbReference type="EMBL" id="QYO77605.1"/>
    </source>
</evidence>
<dbReference type="RefSeq" id="WP_220306059.1">
    <property type="nucleotide sequence ID" value="NZ_CP080590.1"/>
</dbReference>
<dbReference type="PIRSF" id="PIRSF031854">
    <property type="entry name" value="UCP031854"/>
    <property type="match status" value="1"/>
</dbReference>
<keyword evidence="3" id="KW-1185">Reference proteome</keyword>